<evidence type="ECO:0000256" key="2">
    <source>
        <dbReference type="ARBA" id="ARBA00005364"/>
    </source>
</evidence>
<dbReference type="InterPro" id="IPR004837">
    <property type="entry name" value="NaCa_Exmemb"/>
</dbReference>
<keyword evidence="15 18" id="KW-0472">Membrane</keyword>
<accession>A0A131YSX3</accession>
<keyword evidence="16" id="KW-0739">Sodium transport</keyword>
<feature type="transmembrane region" description="Helical" evidence="18">
    <location>
        <begin position="783"/>
        <end position="806"/>
    </location>
</feature>
<keyword evidence="14" id="KW-0406">Ion transport</keyword>
<evidence type="ECO:0000313" key="20">
    <source>
        <dbReference type="EMBL" id="JAP82343.1"/>
    </source>
</evidence>
<feature type="transmembrane region" description="Helical" evidence="18">
    <location>
        <begin position="580"/>
        <end position="596"/>
    </location>
</feature>
<feature type="compositionally biased region" description="Basic and acidic residues" evidence="17">
    <location>
        <begin position="248"/>
        <end position="278"/>
    </location>
</feature>
<feature type="transmembrane region" description="Helical" evidence="18">
    <location>
        <begin position="522"/>
        <end position="543"/>
    </location>
</feature>
<feature type="compositionally biased region" description="Basic and acidic residues" evidence="17">
    <location>
        <begin position="294"/>
        <end position="312"/>
    </location>
</feature>
<evidence type="ECO:0000256" key="5">
    <source>
        <dbReference type="ARBA" id="ARBA00022538"/>
    </source>
</evidence>
<feature type="compositionally biased region" description="Basic and acidic residues" evidence="17">
    <location>
        <begin position="135"/>
        <end position="146"/>
    </location>
</feature>
<keyword evidence="10" id="KW-0769">Symport</keyword>
<sequence>MEAGRAWNEATSSLTGSRRFVAGRARQRAVRKAVALLAFLAACCVLSRIRTLTPETNVYATGRRLLSTGSGAAEADDALALQEQEVAPAAAPKRHVSPLFKRAPPHAENSGDNKTPTTKEGEDPKPKAPAGAKGKPKDKDEAEAGGKGKQTNSEPGGAGKDSDAEGVKVKPGTAEGAADKGSEKGKKKEEEEEEAKGQKTTHKEKQTDKQKEGEVADDKKPKGEPSRDDKSEDKPPEESGKSAGGQAGKEDNKEPGTKPKEGNEPKPTKPDDNEEVRKVGAKPKGESPQTAQKPKPEPDQGSKPKSAKEETGGAKPGPSKTGDSSSEGETEPNSKSTGEQPKPKEAKPSQEKEKPKEGGEKGTGEEAKSSQGNEKPKEGAEKGREEPKPAQGEETGPSRNASKNATNTTGEEGEKMKNKTKSEGEEINCIRPAYHEFPPDLFSHDARAKGGVVVHILVVLYMFYALAVVCDDYFIASLEECCARLNLSEDVAGATFMAAGSSAPELFTAILGVLIAKGDVGTGTIVGSAVFNVLFVIGLCGLCSGKEVPVTWWPLFRDSLFYAFTVVILILVIYDGQVTWYDSLFMLLLYGVYIDIMKYNKRIHQWVATTFGIHEEEQTSLGLTSASYDAKNYSSYVPFNNEIDDFAQQNASRNTRPLDEMIRDSRRRPTLYEAALRMLMTRYFRPKTRFWAAAKRITNEHKRIRRGEIQHLPSQTSLDPNDMVRRGKSSSVDVALSTDADWKKIPSLKDGPWALLKWVVQAPLLATLHYTVPDCRTATGKRLFLLSFFMSIFWTAAFSYVMVWMVTLIGYTMGIPDTIMGITFLAAGTSIPDAYASLLVSRQGQGDMAIANSIGSNVFDILIGLALPWLIQTGMVEPGSLAYINSGGLVWSVVLLFLTIIITIYTIHRSHWLLTKKLGVFLLVVYVIFLIICSAVEFNLLGYVNPPMCIE</sequence>
<feature type="transmembrane region" description="Helical" evidence="18">
    <location>
        <begin position="491"/>
        <end position="516"/>
    </location>
</feature>
<dbReference type="Pfam" id="PF01699">
    <property type="entry name" value="Na_Ca_ex"/>
    <property type="match status" value="2"/>
</dbReference>
<dbReference type="GO" id="GO:0015293">
    <property type="term" value="F:symporter activity"/>
    <property type="evidence" value="ECO:0007669"/>
    <property type="project" value="UniProtKB-KW"/>
</dbReference>
<keyword evidence="3" id="KW-0813">Transport</keyword>
<dbReference type="GO" id="GO:0006874">
    <property type="term" value="P:intracellular calcium ion homeostasis"/>
    <property type="evidence" value="ECO:0007669"/>
    <property type="project" value="TreeGrafter"/>
</dbReference>
<dbReference type="InterPro" id="IPR044880">
    <property type="entry name" value="NCX_ion-bd_dom_sf"/>
</dbReference>
<feature type="transmembrane region" description="Helical" evidence="18">
    <location>
        <begin position="883"/>
        <end position="906"/>
    </location>
</feature>
<protein>
    <submittedName>
        <fullName evidence="20">Sodium/potassium/calcium exchanger 3 like</fullName>
    </submittedName>
</protein>
<keyword evidence="6" id="KW-0109">Calcium transport</keyword>
<evidence type="ECO:0000256" key="7">
    <source>
        <dbReference type="ARBA" id="ARBA00022692"/>
    </source>
</evidence>
<organism evidence="20">
    <name type="scientific">Rhipicephalus appendiculatus</name>
    <name type="common">Brown ear tick</name>
    <dbReference type="NCBI Taxonomy" id="34631"/>
    <lineage>
        <taxon>Eukaryota</taxon>
        <taxon>Metazoa</taxon>
        <taxon>Ecdysozoa</taxon>
        <taxon>Arthropoda</taxon>
        <taxon>Chelicerata</taxon>
        <taxon>Arachnida</taxon>
        <taxon>Acari</taxon>
        <taxon>Parasitiformes</taxon>
        <taxon>Ixodida</taxon>
        <taxon>Ixodoidea</taxon>
        <taxon>Ixodidae</taxon>
        <taxon>Rhipicephalinae</taxon>
        <taxon>Rhipicephalus</taxon>
        <taxon>Rhipicephalus</taxon>
    </lineage>
</organism>
<dbReference type="EMBL" id="GEDV01006214">
    <property type="protein sequence ID" value="JAP82343.1"/>
    <property type="molecule type" value="Transcribed_RNA"/>
</dbReference>
<evidence type="ECO:0000256" key="11">
    <source>
        <dbReference type="ARBA" id="ARBA00022958"/>
    </source>
</evidence>
<feature type="transmembrane region" description="Helical" evidence="18">
    <location>
        <begin position="818"/>
        <end position="838"/>
    </location>
</feature>
<evidence type="ECO:0000256" key="9">
    <source>
        <dbReference type="ARBA" id="ARBA00022837"/>
    </source>
</evidence>
<evidence type="ECO:0000256" key="13">
    <source>
        <dbReference type="ARBA" id="ARBA00023053"/>
    </source>
</evidence>
<evidence type="ECO:0000256" key="4">
    <source>
        <dbReference type="ARBA" id="ARBA00022449"/>
    </source>
</evidence>
<dbReference type="GO" id="GO:0008273">
    <property type="term" value="F:calcium, potassium:sodium antiporter activity"/>
    <property type="evidence" value="ECO:0007669"/>
    <property type="project" value="TreeGrafter"/>
</dbReference>
<evidence type="ECO:0000256" key="8">
    <source>
        <dbReference type="ARBA" id="ARBA00022729"/>
    </source>
</evidence>
<feature type="compositionally biased region" description="Basic and acidic residues" evidence="17">
    <location>
        <begin position="412"/>
        <end position="424"/>
    </location>
</feature>
<dbReference type="FunFam" id="1.20.1420.30:FF:000009">
    <property type="entry name" value="sodium/potassium/calcium exchanger 5 isoform X2"/>
    <property type="match status" value="1"/>
</dbReference>
<dbReference type="AlphaFoldDB" id="A0A131YSX3"/>
<feature type="compositionally biased region" description="Basic and acidic residues" evidence="17">
    <location>
        <begin position="177"/>
        <end position="240"/>
    </location>
</feature>
<keyword evidence="13" id="KW-0915">Sodium</keyword>
<evidence type="ECO:0000256" key="6">
    <source>
        <dbReference type="ARBA" id="ARBA00022568"/>
    </source>
</evidence>
<proteinExistence type="inferred from homology"/>
<keyword evidence="5" id="KW-0633">Potassium transport</keyword>
<dbReference type="NCBIfam" id="TIGR00367">
    <property type="entry name" value="calcium/sodium antiporter"/>
    <property type="match status" value="1"/>
</dbReference>
<feature type="compositionally biased region" description="Polar residues" evidence="17">
    <location>
        <begin position="397"/>
        <end position="410"/>
    </location>
</feature>
<comment type="subcellular location">
    <subcellularLocation>
        <location evidence="1">Membrane</location>
        <topology evidence="1">Multi-pass membrane protein</topology>
    </subcellularLocation>
</comment>
<evidence type="ECO:0000256" key="1">
    <source>
        <dbReference type="ARBA" id="ARBA00004141"/>
    </source>
</evidence>
<dbReference type="InterPro" id="IPR004481">
    <property type="entry name" value="K/Na/Ca-exchanger"/>
</dbReference>
<evidence type="ECO:0000256" key="10">
    <source>
        <dbReference type="ARBA" id="ARBA00022847"/>
    </source>
</evidence>
<keyword evidence="11" id="KW-0630">Potassium</keyword>
<keyword evidence="8" id="KW-0732">Signal</keyword>
<feature type="compositionally biased region" description="Basic and acidic residues" evidence="17">
    <location>
        <begin position="341"/>
        <end position="388"/>
    </location>
</feature>
<feature type="region of interest" description="Disordered" evidence="17">
    <location>
        <begin position="88"/>
        <end position="424"/>
    </location>
</feature>
<feature type="transmembrane region" description="Helical" evidence="18">
    <location>
        <begin position="555"/>
        <end position="574"/>
    </location>
</feature>
<evidence type="ECO:0000256" key="15">
    <source>
        <dbReference type="ARBA" id="ARBA00023136"/>
    </source>
</evidence>
<feature type="domain" description="Sodium/calcium exchanger membrane region" evidence="19">
    <location>
        <begin position="785"/>
        <end position="933"/>
    </location>
</feature>
<evidence type="ECO:0000259" key="19">
    <source>
        <dbReference type="Pfam" id="PF01699"/>
    </source>
</evidence>
<evidence type="ECO:0000256" key="12">
    <source>
        <dbReference type="ARBA" id="ARBA00022989"/>
    </source>
</evidence>
<keyword evidence="9" id="KW-0106">Calcium</keyword>
<evidence type="ECO:0000256" key="16">
    <source>
        <dbReference type="ARBA" id="ARBA00023201"/>
    </source>
</evidence>
<dbReference type="FunFam" id="1.20.1420.30:FF:000004">
    <property type="entry name" value="Sodium/potassium/calcium exchanger 2 isoform 1"/>
    <property type="match status" value="1"/>
</dbReference>
<feature type="transmembrane region" description="Helical" evidence="18">
    <location>
        <begin position="452"/>
        <end position="470"/>
    </location>
</feature>
<dbReference type="Gene3D" id="1.20.1420.30">
    <property type="entry name" value="NCX, central ion-binding region"/>
    <property type="match status" value="2"/>
</dbReference>
<comment type="similarity">
    <text evidence="2">Belongs to the Ca(2+):cation antiporter (CaCA) (TC 2.A.19) family. SLC24A subfamily.</text>
</comment>
<keyword evidence="7 18" id="KW-0812">Transmembrane</keyword>
<feature type="transmembrane region" description="Helical" evidence="18">
    <location>
        <begin position="850"/>
        <end position="871"/>
    </location>
</feature>
<keyword evidence="12 18" id="KW-1133">Transmembrane helix</keyword>
<evidence type="ECO:0000256" key="14">
    <source>
        <dbReference type="ARBA" id="ARBA00023065"/>
    </source>
</evidence>
<dbReference type="PANTHER" id="PTHR10846:SF73">
    <property type="entry name" value="SODIUM_CALCIUM EXCHANGER MEMBRANE REGION DOMAIN-CONTAINING PROTEIN"/>
    <property type="match status" value="1"/>
</dbReference>
<feature type="compositionally biased region" description="Basic and acidic residues" evidence="17">
    <location>
        <begin position="117"/>
        <end position="126"/>
    </location>
</feature>
<evidence type="ECO:0000256" key="17">
    <source>
        <dbReference type="SAM" id="MobiDB-lite"/>
    </source>
</evidence>
<reference evidence="20" key="1">
    <citation type="journal article" date="2016" name="Ticks Tick Borne Dis.">
        <title>De novo assembly and annotation of the salivary gland transcriptome of Rhipicephalus appendiculatus male and female ticks during blood feeding.</title>
        <authorList>
            <person name="de Castro M.H."/>
            <person name="de Klerk D."/>
            <person name="Pienaar R."/>
            <person name="Latif A.A."/>
            <person name="Rees D.J."/>
            <person name="Mans B.J."/>
        </authorList>
    </citation>
    <scope>NUCLEOTIDE SEQUENCE</scope>
    <source>
        <tissue evidence="20">Salivary glands</tissue>
    </source>
</reference>
<keyword evidence="4" id="KW-0050">Antiport</keyword>
<dbReference type="GO" id="GO:0005262">
    <property type="term" value="F:calcium channel activity"/>
    <property type="evidence" value="ECO:0007669"/>
    <property type="project" value="TreeGrafter"/>
</dbReference>
<feature type="domain" description="Sodium/calcium exchanger membrane region" evidence="19">
    <location>
        <begin position="456"/>
        <end position="594"/>
    </location>
</feature>
<dbReference type="PANTHER" id="PTHR10846">
    <property type="entry name" value="SODIUM/POTASSIUM/CALCIUM EXCHANGER"/>
    <property type="match status" value="1"/>
</dbReference>
<feature type="transmembrane region" description="Helical" evidence="18">
    <location>
        <begin position="918"/>
        <end position="938"/>
    </location>
</feature>
<evidence type="ECO:0000256" key="18">
    <source>
        <dbReference type="SAM" id="Phobius"/>
    </source>
</evidence>
<evidence type="ECO:0000256" key="3">
    <source>
        <dbReference type="ARBA" id="ARBA00022448"/>
    </source>
</evidence>
<dbReference type="GO" id="GO:0005886">
    <property type="term" value="C:plasma membrane"/>
    <property type="evidence" value="ECO:0007669"/>
    <property type="project" value="TreeGrafter"/>
</dbReference>
<feature type="compositionally biased region" description="Polar residues" evidence="17">
    <location>
        <begin position="321"/>
        <end position="338"/>
    </location>
</feature>
<name>A0A131YSX3_RHIAP</name>